<evidence type="ECO:0000256" key="2">
    <source>
        <dbReference type="ARBA" id="ARBA00022448"/>
    </source>
</evidence>
<keyword evidence="10 12" id="KW-0472">Membrane</keyword>
<dbReference type="EMBL" id="JABCKV010000096">
    <property type="protein sequence ID" value="KAG5643785.1"/>
    <property type="molecule type" value="Genomic_DNA"/>
</dbReference>
<dbReference type="InterPro" id="IPR001680">
    <property type="entry name" value="WD40_rpt"/>
</dbReference>
<dbReference type="PANTHER" id="PTHR23284">
    <property type="entry name" value="PROLACTIN REGULATORY ELEMENT BINDING PROTEIN"/>
    <property type="match status" value="1"/>
</dbReference>
<evidence type="ECO:0000256" key="1">
    <source>
        <dbReference type="ARBA" id="ARBA00004648"/>
    </source>
</evidence>
<keyword evidence="6" id="KW-0256">Endoplasmic reticulum</keyword>
<evidence type="ECO:0000256" key="10">
    <source>
        <dbReference type="ARBA" id="ARBA00023136"/>
    </source>
</evidence>
<dbReference type="PANTHER" id="PTHR23284:SF0">
    <property type="entry name" value="PROLACTIN REGULATORY ELEMENT-BINDING PROTEIN"/>
    <property type="match status" value="1"/>
</dbReference>
<keyword evidence="5" id="KW-0677">Repeat</keyword>
<dbReference type="GO" id="GO:0003400">
    <property type="term" value="P:regulation of COPII vesicle coating"/>
    <property type="evidence" value="ECO:0007669"/>
    <property type="project" value="TreeGrafter"/>
</dbReference>
<dbReference type="Pfam" id="PF00400">
    <property type="entry name" value="WD40"/>
    <property type="match status" value="1"/>
</dbReference>
<dbReference type="Gene3D" id="2.130.10.10">
    <property type="entry name" value="YVTN repeat-like/Quinoprotein amine dehydrogenase"/>
    <property type="match status" value="2"/>
</dbReference>
<evidence type="ECO:0000256" key="8">
    <source>
        <dbReference type="ARBA" id="ARBA00022927"/>
    </source>
</evidence>
<reference evidence="13" key="2">
    <citation type="submission" date="2021-10" db="EMBL/GenBank/DDBJ databases">
        <title>Phylogenomics reveals ancestral predisposition of the termite-cultivated fungus Termitomyces towards a domesticated lifestyle.</title>
        <authorList>
            <person name="Auxier B."/>
            <person name="Grum-Grzhimaylo A."/>
            <person name="Cardenas M.E."/>
            <person name="Lodge J.D."/>
            <person name="Laessoe T."/>
            <person name="Pedersen O."/>
            <person name="Smith M.E."/>
            <person name="Kuyper T.W."/>
            <person name="Franco-Molano E.A."/>
            <person name="Baroni T.J."/>
            <person name="Aanen D.K."/>
        </authorList>
    </citation>
    <scope>NUCLEOTIDE SEQUENCE</scope>
    <source>
        <strain evidence="13">AP01</strain>
        <tissue evidence="13">Mycelium</tissue>
    </source>
</reference>
<dbReference type="GO" id="GO:0005789">
    <property type="term" value="C:endoplasmic reticulum membrane"/>
    <property type="evidence" value="ECO:0007669"/>
    <property type="project" value="UniProtKB-SubCell"/>
</dbReference>
<evidence type="ECO:0000256" key="9">
    <source>
        <dbReference type="ARBA" id="ARBA00022989"/>
    </source>
</evidence>
<keyword evidence="2" id="KW-0813">Transport</keyword>
<dbReference type="OrthoDB" id="2013972at2759"/>
<protein>
    <submittedName>
        <fullName evidence="13">Uncharacterized protein</fullName>
    </submittedName>
</protein>
<dbReference type="GO" id="GO:0005085">
    <property type="term" value="F:guanyl-nucleotide exchange factor activity"/>
    <property type="evidence" value="ECO:0007669"/>
    <property type="project" value="InterPro"/>
</dbReference>
<organism evidence="13 14">
    <name type="scientific">Asterophora parasitica</name>
    <dbReference type="NCBI Taxonomy" id="117018"/>
    <lineage>
        <taxon>Eukaryota</taxon>
        <taxon>Fungi</taxon>
        <taxon>Dikarya</taxon>
        <taxon>Basidiomycota</taxon>
        <taxon>Agaricomycotina</taxon>
        <taxon>Agaricomycetes</taxon>
        <taxon>Agaricomycetidae</taxon>
        <taxon>Agaricales</taxon>
        <taxon>Tricholomatineae</taxon>
        <taxon>Lyophyllaceae</taxon>
        <taxon>Asterophora</taxon>
    </lineage>
</organism>
<evidence type="ECO:0000256" key="12">
    <source>
        <dbReference type="SAM" id="Phobius"/>
    </source>
</evidence>
<keyword evidence="14" id="KW-1185">Reference proteome</keyword>
<feature type="transmembrane region" description="Helical" evidence="12">
    <location>
        <begin position="361"/>
        <end position="381"/>
    </location>
</feature>
<keyword evidence="7" id="KW-0931">ER-Golgi transport</keyword>
<evidence type="ECO:0000256" key="6">
    <source>
        <dbReference type="ARBA" id="ARBA00022824"/>
    </source>
</evidence>
<dbReference type="InterPro" id="IPR015943">
    <property type="entry name" value="WD40/YVTN_repeat-like_dom_sf"/>
</dbReference>
<dbReference type="InterPro" id="IPR011047">
    <property type="entry name" value="Quinoprotein_ADH-like_sf"/>
</dbReference>
<evidence type="ECO:0000256" key="5">
    <source>
        <dbReference type="ARBA" id="ARBA00022737"/>
    </source>
</evidence>
<gene>
    <name evidence="13" type="ORF">DXG03_009664</name>
</gene>
<evidence type="ECO:0000256" key="11">
    <source>
        <dbReference type="PROSITE-ProRule" id="PRU00221"/>
    </source>
</evidence>
<proteinExistence type="predicted"/>
<dbReference type="AlphaFoldDB" id="A0A9P7KCE4"/>
<name>A0A9P7KCE4_9AGAR</name>
<keyword evidence="3 11" id="KW-0853">WD repeat</keyword>
<accession>A0A9P7KCE4</accession>
<dbReference type="Proteomes" id="UP000775547">
    <property type="component" value="Unassembled WGS sequence"/>
</dbReference>
<dbReference type="PROSITE" id="PS50082">
    <property type="entry name" value="WD_REPEATS_2"/>
    <property type="match status" value="1"/>
</dbReference>
<comment type="subcellular location">
    <subcellularLocation>
        <location evidence="1">Endoplasmic reticulum membrane</location>
        <topology evidence="1">Single-pass type II membrane protein</topology>
    </subcellularLocation>
</comment>
<reference evidence="13" key="1">
    <citation type="submission" date="2020-07" db="EMBL/GenBank/DDBJ databases">
        <authorList>
            <person name="Nieuwenhuis M."/>
            <person name="Van De Peppel L.J.J."/>
        </authorList>
    </citation>
    <scope>NUCLEOTIDE SEQUENCE</scope>
    <source>
        <strain evidence="13">AP01</strain>
        <tissue evidence="13">Mycelium</tissue>
    </source>
</reference>
<dbReference type="GO" id="GO:0006888">
    <property type="term" value="P:endoplasmic reticulum to Golgi vesicle-mediated transport"/>
    <property type="evidence" value="ECO:0007669"/>
    <property type="project" value="TreeGrafter"/>
</dbReference>
<dbReference type="InterPro" id="IPR045260">
    <property type="entry name" value="Sec12-like"/>
</dbReference>
<keyword evidence="9 12" id="KW-1133">Transmembrane helix</keyword>
<evidence type="ECO:0000256" key="4">
    <source>
        <dbReference type="ARBA" id="ARBA00022692"/>
    </source>
</evidence>
<keyword evidence="4 12" id="KW-0812">Transmembrane</keyword>
<evidence type="ECO:0000256" key="7">
    <source>
        <dbReference type="ARBA" id="ARBA00022892"/>
    </source>
</evidence>
<evidence type="ECO:0000313" key="14">
    <source>
        <dbReference type="Proteomes" id="UP000775547"/>
    </source>
</evidence>
<dbReference type="GO" id="GO:0015031">
    <property type="term" value="P:protein transport"/>
    <property type="evidence" value="ECO:0007669"/>
    <property type="project" value="UniProtKB-KW"/>
</dbReference>
<comment type="caution">
    <text evidence="13">The sequence shown here is derived from an EMBL/GenBank/DDBJ whole genome shotgun (WGS) entry which is preliminary data.</text>
</comment>
<sequence length="388" mass="41378">MRAPHTPHALPAFPVYSSSFLSETKLVLGGGGGASRSGIKNKLRLYNVASDRSLQLLDEFELERGEDAPMSMAAHAETSTIICGVNSELEKLEKDQNENCRVFAVKDQKLGLLSTQGTLPPGDLDDYQLSLLSYPSLSPVAEPIHTEKEIYDASFSGTTLVVATTHNLLVYALPTPAAIPETPSPTKKGKGKARKAKSANASAASKLELLHTIDVLASAGGANGGTFRAAKYNPIDDGNFYTVVNTTPSRKPKAKATPRQAFVSKWNTKTWTVEKTRNFNDRGLTCFDISADGKFLGFGSSDLTIGLLDTNNLSPLVSILKAHDFPPTTIAFNTSSSLFVSGSPDNSVRVLGVPQSSGGGFSWAILLIIVALLVVLLAVLAQKYIATH</sequence>
<evidence type="ECO:0000313" key="13">
    <source>
        <dbReference type="EMBL" id="KAG5643785.1"/>
    </source>
</evidence>
<feature type="repeat" description="WD" evidence="11">
    <location>
        <begin position="320"/>
        <end position="350"/>
    </location>
</feature>
<keyword evidence="8" id="KW-0653">Protein transport</keyword>
<evidence type="ECO:0000256" key="3">
    <source>
        <dbReference type="ARBA" id="ARBA00022574"/>
    </source>
</evidence>
<dbReference type="SUPFAM" id="SSF50998">
    <property type="entry name" value="Quinoprotein alcohol dehydrogenase-like"/>
    <property type="match status" value="1"/>
</dbReference>
<dbReference type="SMART" id="SM00320">
    <property type="entry name" value="WD40"/>
    <property type="match status" value="2"/>
</dbReference>